<dbReference type="Gene3D" id="1.10.10.1820">
    <property type="entry name" value="BsuBI/PstI restriction endonuclease-like"/>
    <property type="match status" value="1"/>
</dbReference>
<protein>
    <submittedName>
        <fullName evidence="3">Type II restriction enzyme</fullName>
    </submittedName>
</protein>
<dbReference type="STRING" id="1114924.SAMN05216258_106218"/>
<dbReference type="Pfam" id="PF17728">
    <property type="entry name" value="BsuBI_PstI_RE_N"/>
    <property type="match status" value="1"/>
</dbReference>
<dbReference type="InterPro" id="IPR041962">
    <property type="entry name" value="BsuBI/PstI_N_sf"/>
</dbReference>
<keyword evidence="4" id="KW-1185">Reference proteome</keyword>
<proteinExistence type="predicted"/>
<dbReference type="InterPro" id="IPR009528">
    <property type="entry name" value="Restrct_endonuc_II_BsuBI_C"/>
</dbReference>
<dbReference type="RefSeq" id="WP_092860595.1">
    <property type="nucleotide sequence ID" value="NZ_FOQH01000006.1"/>
</dbReference>
<dbReference type="GO" id="GO:0009307">
    <property type="term" value="P:DNA restriction-modification system"/>
    <property type="evidence" value="ECO:0007669"/>
    <property type="project" value="InterPro"/>
</dbReference>
<dbReference type="InterPro" id="IPR041454">
    <property type="entry name" value="BsuBI/PstI_N"/>
</dbReference>
<evidence type="ECO:0000313" key="3">
    <source>
        <dbReference type="EMBL" id="SFI40251.1"/>
    </source>
</evidence>
<feature type="domain" description="BsuBI/PstI restriction endonuclease HTH" evidence="2">
    <location>
        <begin position="2"/>
        <end position="140"/>
    </location>
</feature>
<dbReference type="Gene3D" id="3.40.1350.80">
    <property type="match status" value="1"/>
</dbReference>
<feature type="domain" description="BsuBI/PstI restriction endonuclease" evidence="1">
    <location>
        <begin position="152"/>
        <end position="304"/>
    </location>
</feature>
<dbReference type="Proteomes" id="UP000199377">
    <property type="component" value="Unassembled WGS sequence"/>
</dbReference>
<evidence type="ECO:0000313" key="4">
    <source>
        <dbReference type="Proteomes" id="UP000199377"/>
    </source>
</evidence>
<organism evidence="3 4">
    <name type="scientific">Albimonas pacifica</name>
    <dbReference type="NCBI Taxonomy" id="1114924"/>
    <lineage>
        <taxon>Bacteria</taxon>
        <taxon>Pseudomonadati</taxon>
        <taxon>Pseudomonadota</taxon>
        <taxon>Alphaproteobacteria</taxon>
        <taxon>Rhodobacterales</taxon>
        <taxon>Paracoccaceae</taxon>
        <taxon>Albimonas</taxon>
    </lineage>
</organism>
<dbReference type="EMBL" id="FOQH01000006">
    <property type="protein sequence ID" value="SFI40251.1"/>
    <property type="molecule type" value="Genomic_DNA"/>
</dbReference>
<dbReference type="Pfam" id="PF06616">
    <property type="entry name" value="BsuBI_PstI_RE"/>
    <property type="match status" value="1"/>
</dbReference>
<dbReference type="InterPro" id="IPR041963">
    <property type="entry name" value="BsuBI/PstI_C_sf"/>
</dbReference>
<name>A0A1I3HX45_9RHOB</name>
<dbReference type="GO" id="GO:0003677">
    <property type="term" value="F:DNA binding"/>
    <property type="evidence" value="ECO:0007669"/>
    <property type="project" value="InterPro"/>
</dbReference>
<gene>
    <name evidence="3" type="ORF">SAMN05216258_106218</name>
</gene>
<accession>A0A1I3HX45</accession>
<dbReference type="AlphaFoldDB" id="A0A1I3HX45"/>
<sequence length="312" mass="35560">MASVEEAQDILKALGMPPAQYNQMSGMTLIALCGLTPDKPWSDAKRDRCTVTKGVMDYLREHYGTEYAPNTRETFRRQVLHQFVQGRIADYNPFDPDLPTNSPRAHYAITEAALEAVRLYGTKGWESAVDKFKREQGALVERYDRERNHNMVPIRLPDGQELQLSPGKHNEVQKAIVEDFAPRFSPGANLLYLGDTAKKNLFVDKDGLARLGIPITDHDKLPDVVLYDSKRNWLFLVEAVTSHGPMSPKRIVELEEMLKRCDVGPVYVSAFPDFAEFRKHMKAIAWETEVWLSDTPDHMIHYNGDRFLGPRS</sequence>
<evidence type="ECO:0000259" key="1">
    <source>
        <dbReference type="Pfam" id="PF06616"/>
    </source>
</evidence>
<dbReference type="GO" id="GO:0000287">
    <property type="term" value="F:magnesium ion binding"/>
    <property type="evidence" value="ECO:0007669"/>
    <property type="project" value="InterPro"/>
</dbReference>
<dbReference type="GO" id="GO:0009036">
    <property type="term" value="F:type II site-specific deoxyribonuclease activity"/>
    <property type="evidence" value="ECO:0007669"/>
    <property type="project" value="InterPro"/>
</dbReference>
<evidence type="ECO:0000259" key="2">
    <source>
        <dbReference type="Pfam" id="PF17728"/>
    </source>
</evidence>
<reference evidence="3 4" key="1">
    <citation type="submission" date="2016-10" db="EMBL/GenBank/DDBJ databases">
        <authorList>
            <person name="de Groot N.N."/>
        </authorList>
    </citation>
    <scope>NUCLEOTIDE SEQUENCE [LARGE SCALE GENOMIC DNA]</scope>
    <source>
        <strain evidence="3 4">CGMCC 1.11030</strain>
    </source>
</reference>
<dbReference type="OrthoDB" id="9798907at2"/>